<dbReference type="EMBL" id="PHEX01000007">
    <property type="protein sequence ID" value="PKQ28721.1"/>
    <property type="molecule type" value="Genomic_DNA"/>
</dbReference>
<reference evidence="3 4" key="1">
    <citation type="journal article" date="2017" name="ISME J.">
        <title>Potential for microbial H2 and metal transformations associated with novel bacteria and archaea in deep terrestrial subsurface sediments.</title>
        <authorList>
            <person name="Hernsdorf A.W."/>
            <person name="Amano Y."/>
            <person name="Miyakawa K."/>
            <person name="Ise K."/>
            <person name="Suzuki Y."/>
            <person name="Anantharaman K."/>
            <person name="Probst A."/>
            <person name="Burstein D."/>
            <person name="Thomas B.C."/>
            <person name="Banfield J.F."/>
        </authorList>
    </citation>
    <scope>NUCLEOTIDE SEQUENCE [LARGE SCALE GENOMIC DNA]</scope>
    <source>
        <strain evidence="3">HGW-Actinobacteria-3</strain>
    </source>
</reference>
<name>A0A2N3G7N7_9ACTN</name>
<dbReference type="Pfam" id="PF18986">
    <property type="entry name" value="DUF5719"/>
    <property type="match status" value="1"/>
</dbReference>
<dbReference type="Gene3D" id="3.90.70.10">
    <property type="entry name" value="Cysteine proteinases"/>
    <property type="match status" value="1"/>
</dbReference>
<dbReference type="AlphaFoldDB" id="A0A2N3G7N7"/>
<evidence type="ECO:0000259" key="2">
    <source>
        <dbReference type="Pfam" id="PF13529"/>
    </source>
</evidence>
<dbReference type="Pfam" id="PF13529">
    <property type="entry name" value="Peptidase_C39_2"/>
    <property type="match status" value="1"/>
</dbReference>
<proteinExistence type="predicted"/>
<dbReference type="Proteomes" id="UP000233654">
    <property type="component" value="Unassembled WGS sequence"/>
</dbReference>
<dbReference type="Gene3D" id="2.60.290.11">
    <property type="entry name" value="TM1070-like"/>
    <property type="match status" value="4"/>
</dbReference>
<comment type="caution">
    <text evidence="3">The sequence shown here is derived from an EMBL/GenBank/DDBJ whole genome shotgun (WGS) entry which is preliminary data.</text>
</comment>
<evidence type="ECO:0000313" key="4">
    <source>
        <dbReference type="Proteomes" id="UP000233654"/>
    </source>
</evidence>
<sequence>MRRGWARCRHGTGNRLRDARCEPGQLSGHRLHGRMKMRRFELIATRPLVAALAFILFLSISACAWAAARGPVPPSEAKENAARLILKVAAAGNHPGGMPRWRSARAGEPLLISSSDGKPSEYMVPVLDSSNKTISTVGVDAEHGDWHWYSDYSLDKFPLVSASEASSMVKGWMKRKGMGVSSLSVPSLRIAPDKRIYWFFKSDGSRIAEVYAPVFSKEEPSDKPCSASKLTRTTDEMSSKTVTGASVAKSRSSRGAGAPVFQPGTGPVAYDIEGIPYHAQETSWWCGPASLEMVMDYFGPDVNQGEIAGVANQGVSYGVCNSELARAAHFSNKSVSIQNINLRGYHERSSGYGMASAFWEDGSANYDRRYADIKDLISQDIPVIALTYYWDPPSSGHFRVVKGYNDDLGIFIVHDPWYEGSPSGPDVNFNQAQFVDTLWEYSNRWAMIAAPWIVDVNKPYSVTAGQTFAVTADVNYRGSGPMAEQYSVENPTATLQAGSADYEIVSGPANEPVAGIDMTGSAGAVSWTVKALRTRRTDNIQVVAQGIVSGSTAAYGDYEDTIGGVGAGAPPAGPTTRAWGHDSVGASSPSETWYLAEGCTGDGFETWVLVQNPNAILETNVKLDFQTSQGKFDGPSVTILPGSRMTFNVADWVPNEYDVSTTVTSQRAVVAERAVYAFSRTVGTDSIGAKTPLAKWYLAEGCTNGGMETWILVQNPNSEDARITLSYMTSHGPETGPTAKLPGNSRMTFNVADSVPDEWSVSTVVSSNRPVIAERSMYGNGRTWGHDSVGAPGPSLNWYLAEGCTGAGFETWVLVQNPNDEAASVTLAFMTESGPASGPTAIVPANSRKTFFVADFVPNQWSVSTTVNSTMPVIAERAMYGNNRSWGHDSIGVTQPETTWYLAEGCTGAGFETWVLAQNPGDEDTVVTITYMTPAGPVPGPVETLPAHTRKTYNIADTVSGEWQVSTMVTGSRPIIAERAMYGNRQ</sequence>
<gene>
    <name evidence="3" type="ORF">CVT63_01340</name>
</gene>
<evidence type="ECO:0000256" key="1">
    <source>
        <dbReference type="SAM" id="MobiDB-lite"/>
    </source>
</evidence>
<organism evidence="3 4">
    <name type="scientific">Candidatus Anoxymicrobium japonicum</name>
    <dbReference type="NCBI Taxonomy" id="2013648"/>
    <lineage>
        <taxon>Bacteria</taxon>
        <taxon>Bacillati</taxon>
        <taxon>Actinomycetota</taxon>
        <taxon>Candidatus Geothermincolia</taxon>
        <taxon>Candidatus Geothermincolales</taxon>
        <taxon>Candidatus Anoxymicrobiaceae</taxon>
        <taxon>Candidatus Anoxymicrobium</taxon>
    </lineage>
</organism>
<dbReference type="InterPro" id="IPR043777">
    <property type="entry name" value="DUF5719"/>
</dbReference>
<feature type="domain" description="Peptidase C39-like" evidence="2">
    <location>
        <begin position="274"/>
        <end position="417"/>
    </location>
</feature>
<dbReference type="InterPro" id="IPR039564">
    <property type="entry name" value="Peptidase_C39-like"/>
</dbReference>
<feature type="region of interest" description="Disordered" evidence="1">
    <location>
        <begin position="217"/>
        <end position="260"/>
    </location>
</feature>
<evidence type="ECO:0000313" key="3">
    <source>
        <dbReference type="EMBL" id="PKQ28721.1"/>
    </source>
</evidence>
<accession>A0A2N3G7N7</accession>
<protein>
    <recommendedName>
        <fullName evidence="2">Peptidase C39-like domain-containing protein</fullName>
    </recommendedName>
</protein>
<dbReference type="InterPro" id="IPR036698">
    <property type="entry name" value="TM1070-like_sf"/>
</dbReference>